<organism evidence="3">
    <name type="scientific">Drosophila grimshawi</name>
    <name type="common">Hawaiian fruit fly</name>
    <name type="synonym">Idiomyia grimshawi</name>
    <dbReference type="NCBI Taxonomy" id="7222"/>
    <lineage>
        <taxon>Eukaryota</taxon>
        <taxon>Metazoa</taxon>
        <taxon>Ecdysozoa</taxon>
        <taxon>Arthropoda</taxon>
        <taxon>Hexapoda</taxon>
        <taxon>Insecta</taxon>
        <taxon>Pterygota</taxon>
        <taxon>Neoptera</taxon>
        <taxon>Endopterygota</taxon>
        <taxon>Diptera</taxon>
        <taxon>Brachycera</taxon>
        <taxon>Muscomorpha</taxon>
        <taxon>Ephydroidea</taxon>
        <taxon>Drosophilidae</taxon>
        <taxon>Drosophila</taxon>
        <taxon>Hawaiian Drosophila</taxon>
    </lineage>
</organism>
<dbReference type="InterPro" id="IPR000608">
    <property type="entry name" value="UBC"/>
</dbReference>
<evidence type="ECO:0000313" key="3">
    <source>
        <dbReference type="Proteomes" id="UP000001070"/>
    </source>
</evidence>
<dbReference type="STRING" id="7222.B4JUL2"/>
<dbReference type="PhylomeDB" id="B4JUL2"/>
<dbReference type="OrthoDB" id="269518at2759"/>
<dbReference type="Proteomes" id="UP000001070">
    <property type="component" value="Unassembled WGS sequence"/>
</dbReference>
<evidence type="ECO:0000313" key="2">
    <source>
        <dbReference type="EMBL" id="EDV91182.1"/>
    </source>
</evidence>
<dbReference type="InterPro" id="IPR016135">
    <property type="entry name" value="UBQ-conjugating_enzyme/RWD"/>
</dbReference>
<dbReference type="EMBL" id="CH916374">
    <property type="protein sequence ID" value="EDV91182.1"/>
    <property type="molecule type" value="Genomic_DNA"/>
</dbReference>
<dbReference type="Pfam" id="PF00179">
    <property type="entry name" value="UQ_con"/>
    <property type="match status" value="1"/>
</dbReference>
<dbReference type="OMA" id="NTGLVCM"/>
<accession>B4JUL2</accession>
<name>B4JUL2_DROGR</name>
<dbReference type="KEGG" id="dgr:6568033"/>
<dbReference type="SMART" id="SM00212">
    <property type="entry name" value="UBCc"/>
    <property type="match status" value="1"/>
</dbReference>
<proteinExistence type="predicted"/>
<dbReference type="PROSITE" id="PS50127">
    <property type="entry name" value="UBC_2"/>
    <property type="match status" value="1"/>
</dbReference>
<dbReference type="SMR" id="B4JUL2"/>
<dbReference type="AlphaFoldDB" id="B4JUL2"/>
<dbReference type="PANTHER" id="PTHR24068">
    <property type="entry name" value="UBIQUITIN-CONJUGATING ENZYME E2"/>
    <property type="match status" value="1"/>
</dbReference>
<dbReference type="InParanoid" id="B4JUL2"/>
<evidence type="ECO:0000259" key="1">
    <source>
        <dbReference type="PROSITE" id="PS50127"/>
    </source>
</evidence>
<dbReference type="HOGENOM" id="CLU_030988_7_1_1"/>
<gene>
    <name evidence="2" type="primary">Dgri\GH15555</name>
    <name evidence="2" type="ORF">Dgri_GH15555</name>
</gene>
<dbReference type="FunCoup" id="B4JUL2">
    <property type="interactions" value="101"/>
</dbReference>
<dbReference type="SUPFAM" id="SSF54495">
    <property type="entry name" value="UBC-like"/>
    <property type="match status" value="1"/>
</dbReference>
<dbReference type="eggNOG" id="KOG0416">
    <property type="taxonomic scope" value="Eukaryota"/>
</dbReference>
<protein>
    <submittedName>
        <fullName evidence="2">GH15555</fullName>
    </submittedName>
</protein>
<sequence length="189" mass="21489">MANVVVNTTSPMSGRRLSRDVNRLLAAGFQTIVNDDLTNLEVRLEGPMGTAYEGGIWTVSVTMPQEYPLKAPRIRFVTRILHPNIDFNTGLVCMNVFKQAWSATYDLVNVFETFLPQLLRHPNPHDPLNHRAASIMRQSEQEFRDKVSMYLRMYALPIVPSDHAKVDKNLEKRSSDLSLSELLSDDDDD</sequence>
<dbReference type="CDD" id="cd23797">
    <property type="entry name" value="UBCc_UBE2H"/>
    <property type="match status" value="1"/>
</dbReference>
<keyword evidence="3" id="KW-1185">Reference proteome</keyword>
<reference evidence="2 3" key="1">
    <citation type="journal article" date="2007" name="Nature">
        <title>Evolution of genes and genomes on the Drosophila phylogeny.</title>
        <authorList>
            <consortium name="Drosophila 12 Genomes Consortium"/>
            <person name="Clark A.G."/>
            <person name="Eisen M.B."/>
            <person name="Smith D.R."/>
            <person name="Bergman C.M."/>
            <person name="Oliver B."/>
            <person name="Markow T.A."/>
            <person name="Kaufman T.C."/>
            <person name="Kellis M."/>
            <person name="Gelbart W."/>
            <person name="Iyer V.N."/>
            <person name="Pollard D.A."/>
            <person name="Sackton T.B."/>
            <person name="Larracuente A.M."/>
            <person name="Singh N.D."/>
            <person name="Abad J.P."/>
            <person name="Abt D.N."/>
            <person name="Adryan B."/>
            <person name="Aguade M."/>
            <person name="Akashi H."/>
            <person name="Anderson W.W."/>
            <person name="Aquadro C.F."/>
            <person name="Ardell D.H."/>
            <person name="Arguello R."/>
            <person name="Artieri C.G."/>
            <person name="Barbash D.A."/>
            <person name="Barker D."/>
            <person name="Barsanti P."/>
            <person name="Batterham P."/>
            <person name="Batzoglou S."/>
            <person name="Begun D."/>
            <person name="Bhutkar A."/>
            <person name="Blanco E."/>
            <person name="Bosak S.A."/>
            <person name="Bradley R.K."/>
            <person name="Brand A.D."/>
            <person name="Brent M.R."/>
            <person name="Brooks A.N."/>
            <person name="Brown R.H."/>
            <person name="Butlin R.K."/>
            <person name="Caggese C."/>
            <person name="Calvi B.R."/>
            <person name="Bernardo de Carvalho A."/>
            <person name="Caspi A."/>
            <person name="Castrezana S."/>
            <person name="Celniker S.E."/>
            <person name="Chang J.L."/>
            <person name="Chapple C."/>
            <person name="Chatterji S."/>
            <person name="Chinwalla A."/>
            <person name="Civetta A."/>
            <person name="Clifton S.W."/>
            <person name="Comeron J.M."/>
            <person name="Costello J.C."/>
            <person name="Coyne J.A."/>
            <person name="Daub J."/>
            <person name="David R.G."/>
            <person name="Delcher A.L."/>
            <person name="Delehaunty K."/>
            <person name="Do C.B."/>
            <person name="Ebling H."/>
            <person name="Edwards K."/>
            <person name="Eickbush T."/>
            <person name="Evans J.D."/>
            <person name="Filipski A."/>
            <person name="Findeiss S."/>
            <person name="Freyhult E."/>
            <person name="Fulton L."/>
            <person name="Fulton R."/>
            <person name="Garcia A.C."/>
            <person name="Gardiner A."/>
            <person name="Garfield D.A."/>
            <person name="Garvin B.E."/>
            <person name="Gibson G."/>
            <person name="Gilbert D."/>
            <person name="Gnerre S."/>
            <person name="Godfrey J."/>
            <person name="Good R."/>
            <person name="Gotea V."/>
            <person name="Gravely B."/>
            <person name="Greenberg A.J."/>
            <person name="Griffiths-Jones S."/>
            <person name="Gross S."/>
            <person name="Guigo R."/>
            <person name="Gustafson E.A."/>
            <person name="Haerty W."/>
            <person name="Hahn M.W."/>
            <person name="Halligan D.L."/>
            <person name="Halpern A.L."/>
            <person name="Halter G.M."/>
            <person name="Han M.V."/>
            <person name="Heger A."/>
            <person name="Hillier L."/>
            <person name="Hinrichs A.S."/>
            <person name="Holmes I."/>
            <person name="Hoskins R.A."/>
            <person name="Hubisz M.J."/>
            <person name="Hultmark D."/>
            <person name="Huntley M.A."/>
            <person name="Jaffe D.B."/>
            <person name="Jagadeeshan S."/>
            <person name="Jeck W.R."/>
            <person name="Johnson J."/>
            <person name="Jones C.D."/>
            <person name="Jordan W.C."/>
            <person name="Karpen G.H."/>
            <person name="Kataoka E."/>
            <person name="Keightley P.D."/>
            <person name="Kheradpour P."/>
            <person name="Kirkness E.F."/>
            <person name="Koerich L.B."/>
            <person name="Kristiansen K."/>
            <person name="Kudrna D."/>
            <person name="Kulathinal R.J."/>
            <person name="Kumar S."/>
            <person name="Kwok R."/>
            <person name="Lander E."/>
            <person name="Langley C.H."/>
            <person name="Lapoint R."/>
            <person name="Lazzaro B.P."/>
            <person name="Lee S.J."/>
            <person name="Levesque L."/>
            <person name="Li R."/>
            <person name="Lin C.F."/>
            <person name="Lin M.F."/>
            <person name="Lindblad-Toh K."/>
            <person name="Llopart A."/>
            <person name="Long M."/>
            <person name="Low L."/>
            <person name="Lozovsky E."/>
            <person name="Lu J."/>
            <person name="Luo M."/>
            <person name="Machado C.A."/>
            <person name="Makalowski W."/>
            <person name="Marzo M."/>
            <person name="Matsuda M."/>
            <person name="Matzkin L."/>
            <person name="McAllister B."/>
            <person name="McBride C.S."/>
            <person name="McKernan B."/>
            <person name="McKernan K."/>
            <person name="Mendez-Lago M."/>
            <person name="Minx P."/>
            <person name="Mollenhauer M.U."/>
            <person name="Montooth K."/>
            <person name="Mount S.M."/>
            <person name="Mu X."/>
            <person name="Myers E."/>
            <person name="Negre B."/>
            <person name="Newfeld S."/>
            <person name="Nielsen R."/>
            <person name="Noor M.A."/>
            <person name="O'Grady P."/>
            <person name="Pachter L."/>
            <person name="Papaceit M."/>
            <person name="Parisi M.J."/>
            <person name="Parisi M."/>
            <person name="Parts L."/>
            <person name="Pedersen J.S."/>
            <person name="Pesole G."/>
            <person name="Phillippy A.M."/>
            <person name="Ponting C.P."/>
            <person name="Pop M."/>
            <person name="Porcelli D."/>
            <person name="Powell J.R."/>
            <person name="Prohaska S."/>
            <person name="Pruitt K."/>
            <person name="Puig M."/>
            <person name="Quesneville H."/>
            <person name="Ram K.R."/>
            <person name="Rand D."/>
            <person name="Rasmussen M.D."/>
            <person name="Reed L.K."/>
            <person name="Reenan R."/>
            <person name="Reily A."/>
            <person name="Remington K.A."/>
            <person name="Rieger T.T."/>
            <person name="Ritchie M.G."/>
            <person name="Robin C."/>
            <person name="Rogers Y.H."/>
            <person name="Rohde C."/>
            <person name="Rozas J."/>
            <person name="Rubenfield M.J."/>
            <person name="Ruiz A."/>
            <person name="Russo S."/>
            <person name="Salzberg S.L."/>
            <person name="Sanchez-Gracia A."/>
            <person name="Saranga D.J."/>
            <person name="Sato H."/>
            <person name="Schaeffer S.W."/>
            <person name="Schatz M.C."/>
            <person name="Schlenke T."/>
            <person name="Schwartz R."/>
            <person name="Segarra C."/>
            <person name="Singh R.S."/>
            <person name="Sirot L."/>
            <person name="Sirota M."/>
            <person name="Sisneros N.B."/>
            <person name="Smith C.D."/>
            <person name="Smith T.F."/>
            <person name="Spieth J."/>
            <person name="Stage D.E."/>
            <person name="Stark A."/>
            <person name="Stephan W."/>
            <person name="Strausberg R.L."/>
            <person name="Strempel S."/>
            <person name="Sturgill D."/>
            <person name="Sutton G."/>
            <person name="Sutton G.G."/>
            <person name="Tao W."/>
            <person name="Teichmann S."/>
            <person name="Tobari Y.N."/>
            <person name="Tomimura Y."/>
            <person name="Tsolas J.M."/>
            <person name="Valente V.L."/>
            <person name="Venter E."/>
            <person name="Venter J.C."/>
            <person name="Vicario S."/>
            <person name="Vieira F.G."/>
            <person name="Vilella A.J."/>
            <person name="Villasante A."/>
            <person name="Walenz B."/>
            <person name="Wang J."/>
            <person name="Wasserman M."/>
            <person name="Watts T."/>
            <person name="Wilson D."/>
            <person name="Wilson R.K."/>
            <person name="Wing R.A."/>
            <person name="Wolfner M.F."/>
            <person name="Wong A."/>
            <person name="Wong G.K."/>
            <person name="Wu C.I."/>
            <person name="Wu G."/>
            <person name="Yamamoto D."/>
            <person name="Yang H.P."/>
            <person name="Yang S.P."/>
            <person name="Yorke J.A."/>
            <person name="Yoshida K."/>
            <person name="Zdobnov E."/>
            <person name="Zhang P."/>
            <person name="Zhang Y."/>
            <person name="Zimin A.V."/>
            <person name="Baldwin J."/>
            <person name="Abdouelleil A."/>
            <person name="Abdulkadir J."/>
            <person name="Abebe A."/>
            <person name="Abera B."/>
            <person name="Abreu J."/>
            <person name="Acer S.C."/>
            <person name="Aftuck L."/>
            <person name="Alexander A."/>
            <person name="An P."/>
            <person name="Anderson E."/>
            <person name="Anderson S."/>
            <person name="Arachi H."/>
            <person name="Azer M."/>
            <person name="Bachantsang P."/>
            <person name="Barry A."/>
            <person name="Bayul T."/>
            <person name="Berlin A."/>
            <person name="Bessette D."/>
            <person name="Bloom T."/>
            <person name="Blye J."/>
            <person name="Boguslavskiy L."/>
            <person name="Bonnet C."/>
            <person name="Boukhgalter B."/>
            <person name="Bourzgui I."/>
            <person name="Brown A."/>
            <person name="Cahill P."/>
            <person name="Channer S."/>
            <person name="Cheshatsang Y."/>
            <person name="Chuda L."/>
            <person name="Citroen M."/>
            <person name="Collymore A."/>
            <person name="Cooke P."/>
            <person name="Costello M."/>
            <person name="D'Aco K."/>
            <person name="Daza R."/>
            <person name="De Haan G."/>
            <person name="DeGray S."/>
            <person name="DeMaso C."/>
            <person name="Dhargay N."/>
            <person name="Dooley K."/>
            <person name="Dooley E."/>
            <person name="Doricent M."/>
            <person name="Dorje P."/>
            <person name="Dorjee K."/>
            <person name="Dupes A."/>
            <person name="Elong R."/>
            <person name="Falk J."/>
            <person name="Farina A."/>
            <person name="Faro S."/>
            <person name="Ferguson D."/>
            <person name="Fisher S."/>
            <person name="Foley C.D."/>
            <person name="Franke A."/>
            <person name="Friedrich D."/>
            <person name="Gadbois L."/>
            <person name="Gearin G."/>
            <person name="Gearin C.R."/>
            <person name="Giannoukos G."/>
            <person name="Goode T."/>
            <person name="Graham J."/>
            <person name="Grandbois E."/>
            <person name="Grewal S."/>
            <person name="Gyaltsen K."/>
            <person name="Hafez N."/>
            <person name="Hagos B."/>
            <person name="Hall J."/>
            <person name="Henson C."/>
            <person name="Hollinger A."/>
            <person name="Honan T."/>
            <person name="Huard M.D."/>
            <person name="Hughes L."/>
            <person name="Hurhula B."/>
            <person name="Husby M.E."/>
            <person name="Kamat A."/>
            <person name="Kanga B."/>
            <person name="Kashin S."/>
            <person name="Khazanovich D."/>
            <person name="Kisner P."/>
            <person name="Lance K."/>
            <person name="Lara M."/>
            <person name="Lee W."/>
            <person name="Lennon N."/>
            <person name="Letendre F."/>
            <person name="LeVine R."/>
            <person name="Lipovsky A."/>
            <person name="Liu X."/>
            <person name="Liu J."/>
            <person name="Liu S."/>
            <person name="Lokyitsang T."/>
            <person name="Lokyitsang Y."/>
            <person name="Lubonja R."/>
            <person name="Lui A."/>
            <person name="MacDonald P."/>
            <person name="Magnisalis V."/>
            <person name="Maru K."/>
            <person name="Matthews C."/>
            <person name="McCusker W."/>
            <person name="McDonough S."/>
            <person name="Mehta T."/>
            <person name="Meldrim J."/>
            <person name="Meneus L."/>
            <person name="Mihai O."/>
            <person name="Mihalev A."/>
            <person name="Mihova T."/>
            <person name="Mittelman R."/>
            <person name="Mlenga V."/>
            <person name="Montmayeur A."/>
            <person name="Mulrain L."/>
            <person name="Navidi A."/>
            <person name="Naylor J."/>
            <person name="Negash T."/>
            <person name="Nguyen T."/>
            <person name="Nguyen N."/>
            <person name="Nicol R."/>
            <person name="Norbu C."/>
            <person name="Norbu N."/>
            <person name="Novod N."/>
            <person name="O'Neill B."/>
            <person name="Osman S."/>
            <person name="Markiewicz E."/>
            <person name="Oyono O.L."/>
            <person name="Patti C."/>
            <person name="Phunkhang P."/>
            <person name="Pierre F."/>
            <person name="Priest M."/>
            <person name="Raghuraman S."/>
            <person name="Rege F."/>
            <person name="Reyes R."/>
            <person name="Rise C."/>
            <person name="Rogov P."/>
            <person name="Ross K."/>
            <person name="Ryan E."/>
            <person name="Settipalli S."/>
            <person name="Shea T."/>
            <person name="Sherpa N."/>
            <person name="Shi L."/>
            <person name="Shih D."/>
            <person name="Sparrow T."/>
            <person name="Spaulding J."/>
            <person name="Stalker J."/>
            <person name="Stange-Thomann N."/>
            <person name="Stavropoulos S."/>
            <person name="Stone C."/>
            <person name="Strader C."/>
            <person name="Tesfaye S."/>
            <person name="Thomson T."/>
            <person name="Thoulutsang Y."/>
            <person name="Thoulutsang D."/>
            <person name="Topham K."/>
            <person name="Topping I."/>
            <person name="Tsamla T."/>
            <person name="Vassiliev H."/>
            <person name="Vo A."/>
            <person name="Wangchuk T."/>
            <person name="Wangdi T."/>
            <person name="Weiand M."/>
            <person name="Wilkinson J."/>
            <person name="Wilson A."/>
            <person name="Yadav S."/>
            <person name="Young G."/>
            <person name="Yu Q."/>
            <person name="Zembek L."/>
            <person name="Zhong D."/>
            <person name="Zimmer A."/>
            <person name="Zwirko Z."/>
            <person name="Jaffe D.B."/>
            <person name="Alvarez P."/>
            <person name="Brockman W."/>
            <person name="Butler J."/>
            <person name="Chin C."/>
            <person name="Gnerre S."/>
            <person name="Grabherr M."/>
            <person name="Kleber M."/>
            <person name="Mauceli E."/>
            <person name="MacCallum I."/>
        </authorList>
    </citation>
    <scope>NUCLEOTIDE SEQUENCE [LARGE SCALE GENOMIC DNA]</scope>
    <source>
        <strain evidence="3">Tucson 15287-2541.00</strain>
    </source>
</reference>
<dbReference type="Gene3D" id="3.10.110.10">
    <property type="entry name" value="Ubiquitin Conjugating Enzyme"/>
    <property type="match status" value="1"/>
</dbReference>
<feature type="domain" description="UBC core" evidence="1">
    <location>
        <begin position="12"/>
        <end position="156"/>
    </location>
</feature>